<evidence type="ECO:0000256" key="10">
    <source>
        <dbReference type="ARBA" id="ARBA00023170"/>
    </source>
</evidence>
<feature type="chain" id="PRO_5046615562" description="Histamine H2 receptor" evidence="18">
    <location>
        <begin position="24"/>
        <end position="784"/>
    </location>
</feature>
<dbReference type="EMBL" id="WHWB01034675">
    <property type="protein sequence ID" value="KAJ7406189.1"/>
    <property type="molecule type" value="Genomic_DNA"/>
</dbReference>
<dbReference type="Gene3D" id="3.30.60.30">
    <property type="match status" value="1"/>
</dbReference>
<feature type="domain" description="Kazal-like" evidence="20">
    <location>
        <begin position="29"/>
        <end position="79"/>
    </location>
</feature>
<evidence type="ECO:0000256" key="1">
    <source>
        <dbReference type="ARBA" id="ARBA00004651"/>
    </source>
</evidence>
<dbReference type="Proteomes" id="UP001145742">
    <property type="component" value="Unassembled WGS sequence"/>
</dbReference>
<sequence>MKATCIFLLLSLALCCYQGIAEANGAAGRGTEPACGNFNLSKGCTKIFEPICGTDDILYSNECLLCLRNLLLPYIPFLARSNAGLPFKAEDDAVRQSNSERDLLNKGTMVNDPCCVQLWGMQHKKDVDLLEQVQRRPRRCTKDSSNAAMETRVGFCLFLPVPIAVLYSYPNPKLKSNADAWDRWSTSPTMLHSSDFYSRIPVPSQTSPSNGTRVKGTNSHKEGWEEEFMLQQQGQRCQGMSLLLAEVEERECDLGAHMDCKAQNWEWITASGLPAADDQHHWKRHEKDDPEVMPCSGPFNVRRVILNYKQLLVGSCLVILIVITLCGNIIVCLAVTLDRRLRSLTNCIIVSLAITDLLLGLLVLPFSAFYELAKEWPFGSTLCNIYTSLDVMLCTASILNLFMISLDRYFAVTTPLRYSQVVTPPRVAVGLAVIWTVSLMVSFLPIHLGWNTNGTAVQNTVPICNKECTLEVNPVYGLVDALLTFYIPLVIMCITYYRILKIAREQAKRINHTWCNTPMSPMVKEHKATVTLAVVLGAFIVCWFPYFTVFTYRGMWGDSRVKGTPMSIVLWLGYANSALNPILYGTLNRDFRVAYQHLLHCWRTGSPRSSCLPPVQKAQSRGRQGQGRQEGKPLKLEMRNEKGILLTDGALKRIPTLACAICSILKTAGEASAHTGFFPVAWKYPPASEESTGRDGCQVYGDNPIPVSMQGIQELTLPYAEDVILTLLHQPPQEPTLLGWASPTKLPFPSLPQLWVGSKNMYREDVGKKSHTQEQLQGIQASRP</sequence>
<keyword evidence="18" id="KW-0732">Signal</keyword>
<comment type="similarity">
    <text evidence="15">Belongs to the G-protein coupled receptor 1 family.</text>
</comment>
<dbReference type="CDD" id="cd15051">
    <property type="entry name" value="7tmA_Histamine_H2R"/>
    <property type="match status" value="1"/>
</dbReference>
<keyword evidence="8" id="KW-0564">Palmitate</keyword>
<evidence type="ECO:0000259" key="19">
    <source>
        <dbReference type="PROSITE" id="PS50262"/>
    </source>
</evidence>
<protein>
    <recommendedName>
        <fullName evidence="2">Histamine H2 receptor</fullName>
    </recommendedName>
    <alternativeName>
        <fullName evidence="14">Gastric receptor I</fullName>
    </alternativeName>
</protein>
<dbReference type="Pfam" id="PF00050">
    <property type="entry name" value="Kazal_1"/>
    <property type="match status" value="1"/>
</dbReference>
<evidence type="ECO:0000256" key="8">
    <source>
        <dbReference type="ARBA" id="ARBA00023139"/>
    </source>
</evidence>
<dbReference type="SUPFAM" id="SSF100895">
    <property type="entry name" value="Kazal-type serine protease inhibitors"/>
    <property type="match status" value="1"/>
</dbReference>
<evidence type="ECO:0000256" key="18">
    <source>
        <dbReference type="SAM" id="SignalP"/>
    </source>
</evidence>
<feature type="signal peptide" evidence="18">
    <location>
        <begin position="1"/>
        <end position="23"/>
    </location>
</feature>
<proteinExistence type="inferred from homology"/>
<dbReference type="InterPro" id="IPR000276">
    <property type="entry name" value="GPCR_Rhodpsn"/>
</dbReference>
<dbReference type="PROSITE" id="PS00282">
    <property type="entry name" value="KAZAL_1"/>
    <property type="match status" value="1"/>
</dbReference>
<dbReference type="PRINTS" id="PR00531">
    <property type="entry name" value="HISTAMINEH2R"/>
</dbReference>
<evidence type="ECO:0000256" key="9">
    <source>
        <dbReference type="ARBA" id="ARBA00023157"/>
    </source>
</evidence>
<evidence type="ECO:0000313" key="22">
    <source>
        <dbReference type="Proteomes" id="UP001145742"/>
    </source>
</evidence>
<dbReference type="InterPro" id="IPR002350">
    <property type="entry name" value="Kazal_dom"/>
</dbReference>
<accession>A0ABQ9CTF4</accession>
<dbReference type="InterPro" id="IPR017452">
    <property type="entry name" value="GPCR_Rhodpsn_7TM"/>
</dbReference>
<feature type="transmembrane region" description="Helical" evidence="17">
    <location>
        <begin position="347"/>
        <end position="370"/>
    </location>
</feature>
<evidence type="ECO:0000256" key="7">
    <source>
        <dbReference type="ARBA" id="ARBA00023136"/>
    </source>
</evidence>
<keyword evidence="6 15" id="KW-0297">G-protein coupled receptor</keyword>
<feature type="region of interest" description="Disordered" evidence="16">
    <location>
        <begin position="199"/>
        <end position="218"/>
    </location>
</feature>
<keyword evidence="5 17" id="KW-1133">Transmembrane helix</keyword>
<dbReference type="SMART" id="SM00280">
    <property type="entry name" value="KAZAL"/>
    <property type="match status" value="1"/>
</dbReference>
<dbReference type="PRINTS" id="PR00237">
    <property type="entry name" value="GPCRRHODOPSN"/>
</dbReference>
<dbReference type="PANTHER" id="PTHR24247:SF278">
    <property type="entry name" value="HISTAMINE H2 RECEPTOR"/>
    <property type="match status" value="1"/>
</dbReference>
<dbReference type="InterPro" id="IPR000503">
    <property type="entry name" value="Histamine_H2_rcpt"/>
</dbReference>
<dbReference type="Pfam" id="PF00001">
    <property type="entry name" value="7tm_1"/>
    <property type="match status" value="1"/>
</dbReference>
<evidence type="ECO:0000256" key="5">
    <source>
        <dbReference type="ARBA" id="ARBA00022989"/>
    </source>
</evidence>
<evidence type="ECO:0000256" key="2">
    <source>
        <dbReference type="ARBA" id="ARBA00014565"/>
    </source>
</evidence>
<keyword evidence="7 17" id="KW-0472">Membrane</keyword>
<dbReference type="PROSITE" id="PS00237">
    <property type="entry name" value="G_PROTEIN_RECEP_F1_1"/>
    <property type="match status" value="1"/>
</dbReference>
<keyword evidence="9" id="KW-1015">Disulfide bond</keyword>
<evidence type="ECO:0000256" key="14">
    <source>
        <dbReference type="ARBA" id="ARBA00031105"/>
    </source>
</evidence>
<evidence type="ECO:0000259" key="20">
    <source>
        <dbReference type="PROSITE" id="PS51465"/>
    </source>
</evidence>
<organism evidence="21 22">
    <name type="scientific">Willisornis vidua</name>
    <name type="common">Xingu scale-backed antbird</name>
    <dbReference type="NCBI Taxonomy" id="1566151"/>
    <lineage>
        <taxon>Eukaryota</taxon>
        <taxon>Metazoa</taxon>
        <taxon>Chordata</taxon>
        <taxon>Craniata</taxon>
        <taxon>Vertebrata</taxon>
        <taxon>Euteleostomi</taxon>
        <taxon>Archelosauria</taxon>
        <taxon>Archosauria</taxon>
        <taxon>Dinosauria</taxon>
        <taxon>Saurischia</taxon>
        <taxon>Theropoda</taxon>
        <taxon>Coelurosauria</taxon>
        <taxon>Aves</taxon>
        <taxon>Neognathae</taxon>
        <taxon>Neoaves</taxon>
        <taxon>Telluraves</taxon>
        <taxon>Australaves</taxon>
        <taxon>Passeriformes</taxon>
        <taxon>Thamnophilidae</taxon>
        <taxon>Willisornis</taxon>
    </lineage>
</organism>
<evidence type="ECO:0000256" key="3">
    <source>
        <dbReference type="ARBA" id="ARBA00022475"/>
    </source>
</evidence>
<evidence type="ECO:0000256" key="11">
    <source>
        <dbReference type="ARBA" id="ARBA00023180"/>
    </source>
</evidence>
<feature type="transmembrane region" description="Helical" evidence="17">
    <location>
        <begin position="568"/>
        <end position="587"/>
    </location>
</feature>
<feature type="compositionally biased region" description="Polar residues" evidence="16">
    <location>
        <begin position="203"/>
        <end position="217"/>
    </location>
</feature>
<keyword evidence="3" id="KW-1003">Cell membrane</keyword>
<feature type="transmembrane region" description="Helical" evidence="17">
    <location>
        <begin position="427"/>
        <end position="450"/>
    </location>
</feature>
<feature type="transmembrane region" description="Helical" evidence="17">
    <location>
        <begin position="528"/>
        <end position="548"/>
    </location>
</feature>
<dbReference type="PROSITE" id="PS51465">
    <property type="entry name" value="KAZAL_2"/>
    <property type="match status" value="1"/>
</dbReference>
<dbReference type="Gene3D" id="1.20.1070.10">
    <property type="entry name" value="Rhodopsin 7-helix transmembrane proteins"/>
    <property type="match status" value="1"/>
</dbReference>
<evidence type="ECO:0000256" key="16">
    <source>
        <dbReference type="SAM" id="MobiDB-lite"/>
    </source>
</evidence>
<evidence type="ECO:0000256" key="6">
    <source>
        <dbReference type="ARBA" id="ARBA00023040"/>
    </source>
</evidence>
<comment type="subcellular location">
    <subcellularLocation>
        <location evidence="1">Cell membrane</location>
        <topology evidence="1">Multi-pass membrane protein</topology>
    </subcellularLocation>
</comment>
<comment type="caution">
    <text evidence="21">The sequence shown here is derived from an EMBL/GenBank/DDBJ whole genome shotgun (WGS) entry which is preliminary data.</text>
</comment>
<dbReference type="PROSITE" id="PS50262">
    <property type="entry name" value="G_PROTEIN_RECEP_F1_2"/>
    <property type="match status" value="1"/>
</dbReference>
<keyword evidence="10 15" id="KW-0675">Receptor</keyword>
<evidence type="ECO:0000313" key="21">
    <source>
        <dbReference type="EMBL" id="KAJ7406189.1"/>
    </source>
</evidence>
<dbReference type="SUPFAM" id="SSF81321">
    <property type="entry name" value="Family A G protein-coupled receptor-like"/>
    <property type="match status" value="1"/>
</dbReference>
<keyword evidence="4 15" id="KW-0812">Transmembrane</keyword>
<feature type="domain" description="G-protein coupled receptors family 1 profile" evidence="19">
    <location>
        <begin position="327"/>
        <end position="584"/>
    </location>
</feature>
<feature type="transmembrane region" description="Helical" evidence="17">
    <location>
        <begin position="385"/>
        <end position="406"/>
    </location>
</feature>
<gene>
    <name evidence="21" type="ORF">WISP_135456</name>
</gene>
<evidence type="ECO:0000256" key="15">
    <source>
        <dbReference type="RuleBase" id="RU000688"/>
    </source>
</evidence>
<feature type="transmembrane region" description="Helical" evidence="17">
    <location>
        <begin position="311"/>
        <end position="335"/>
    </location>
</feature>
<feature type="transmembrane region" description="Helical" evidence="17">
    <location>
        <begin position="481"/>
        <end position="500"/>
    </location>
</feature>
<keyword evidence="13" id="KW-0449">Lipoprotein</keyword>
<evidence type="ECO:0000256" key="17">
    <source>
        <dbReference type="SAM" id="Phobius"/>
    </source>
</evidence>
<keyword evidence="22" id="KW-1185">Reference proteome</keyword>
<name>A0ABQ9CTF4_9PASS</name>
<reference evidence="21" key="1">
    <citation type="submission" date="2019-10" db="EMBL/GenBank/DDBJ databases">
        <authorList>
            <person name="Soares A.E.R."/>
            <person name="Aleixo A."/>
            <person name="Schneider P."/>
            <person name="Miyaki C.Y."/>
            <person name="Schneider M.P."/>
            <person name="Mello C."/>
            <person name="Vasconcelos A.T.R."/>
        </authorList>
    </citation>
    <scope>NUCLEOTIDE SEQUENCE</scope>
    <source>
        <tissue evidence="21">Muscle</tissue>
    </source>
</reference>
<evidence type="ECO:0000256" key="12">
    <source>
        <dbReference type="ARBA" id="ARBA00023224"/>
    </source>
</evidence>
<dbReference type="InterPro" id="IPR036058">
    <property type="entry name" value="Kazal_dom_sf"/>
</dbReference>
<keyword evidence="12 15" id="KW-0807">Transducer</keyword>
<dbReference type="PANTHER" id="PTHR24247">
    <property type="entry name" value="5-HYDROXYTRYPTAMINE RECEPTOR"/>
    <property type="match status" value="1"/>
</dbReference>
<dbReference type="SMART" id="SM01381">
    <property type="entry name" value="7TM_GPCR_Srsx"/>
    <property type="match status" value="1"/>
</dbReference>
<feature type="region of interest" description="Disordered" evidence="16">
    <location>
        <begin position="608"/>
        <end position="633"/>
    </location>
</feature>
<evidence type="ECO:0000256" key="4">
    <source>
        <dbReference type="ARBA" id="ARBA00022692"/>
    </source>
</evidence>
<evidence type="ECO:0000256" key="13">
    <source>
        <dbReference type="ARBA" id="ARBA00023288"/>
    </source>
</evidence>
<keyword evidence="11" id="KW-0325">Glycoprotein</keyword>